<evidence type="ECO:0000256" key="4">
    <source>
        <dbReference type="ARBA" id="ARBA00022692"/>
    </source>
</evidence>
<gene>
    <name evidence="8" type="ORF">QE152_g23466</name>
</gene>
<evidence type="ECO:0000256" key="5">
    <source>
        <dbReference type="ARBA" id="ARBA00022989"/>
    </source>
</evidence>
<keyword evidence="4" id="KW-0812">Transmembrane</keyword>
<dbReference type="InterPro" id="IPR013657">
    <property type="entry name" value="SCL35B1-4/HUT1"/>
</dbReference>
<keyword evidence="3" id="KW-0813">Transport</keyword>
<evidence type="ECO:0000256" key="3">
    <source>
        <dbReference type="ARBA" id="ARBA00022448"/>
    </source>
</evidence>
<organism evidence="8 9">
    <name type="scientific">Popillia japonica</name>
    <name type="common">Japanese beetle</name>
    <dbReference type="NCBI Taxonomy" id="7064"/>
    <lineage>
        <taxon>Eukaryota</taxon>
        <taxon>Metazoa</taxon>
        <taxon>Ecdysozoa</taxon>
        <taxon>Arthropoda</taxon>
        <taxon>Hexapoda</taxon>
        <taxon>Insecta</taxon>
        <taxon>Pterygota</taxon>
        <taxon>Neoptera</taxon>
        <taxon>Endopterygota</taxon>
        <taxon>Coleoptera</taxon>
        <taxon>Polyphaga</taxon>
        <taxon>Scarabaeiformia</taxon>
        <taxon>Scarabaeidae</taxon>
        <taxon>Rutelinae</taxon>
        <taxon>Popillia</taxon>
    </lineage>
</organism>
<evidence type="ECO:0000256" key="7">
    <source>
        <dbReference type="ARBA" id="ARBA00039668"/>
    </source>
</evidence>
<dbReference type="PANTHER" id="PTHR10778:SF13">
    <property type="entry name" value="ADENOSINE 3'-PHOSPHO 5'-PHOSPHOSULFATE TRANSPORTER 1"/>
    <property type="match status" value="1"/>
</dbReference>
<dbReference type="PANTHER" id="PTHR10778">
    <property type="entry name" value="SOLUTE CARRIER FAMILY 35 MEMBER B"/>
    <property type="match status" value="1"/>
</dbReference>
<protein>
    <recommendedName>
        <fullName evidence="7">Adenosine 3'-phospho 5'-phosphosulfate transporter 1</fullName>
    </recommendedName>
</protein>
<evidence type="ECO:0000313" key="8">
    <source>
        <dbReference type="EMBL" id="KAK9717958.1"/>
    </source>
</evidence>
<proteinExistence type="inferred from homology"/>
<dbReference type="EMBL" id="JASPKY010000234">
    <property type="protein sequence ID" value="KAK9717958.1"/>
    <property type="molecule type" value="Genomic_DNA"/>
</dbReference>
<comment type="caution">
    <text evidence="8">The sequence shown here is derived from an EMBL/GenBank/DDBJ whole genome shotgun (WGS) entry which is preliminary data.</text>
</comment>
<dbReference type="Pfam" id="PF08449">
    <property type="entry name" value="UAA"/>
    <property type="match status" value="1"/>
</dbReference>
<evidence type="ECO:0000256" key="2">
    <source>
        <dbReference type="ARBA" id="ARBA00010694"/>
    </source>
</evidence>
<dbReference type="GO" id="GO:0046964">
    <property type="term" value="F:3'-phosphoadenosine 5'-phosphosulfate transmembrane transporter activity"/>
    <property type="evidence" value="ECO:0007669"/>
    <property type="project" value="TreeGrafter"/>
</dbReference>
<dbReference type="GO" id="GO:0000139">
    <property type="term" value="C:Golgi membrane"/>
    <property type="evidence" value="ECO:0007669"/>
    <property type="project" value="TreeGrafter"/>
</dbReference>
<sequence length="100" mass="11890">MSSWCQYEALKYVSFLHQVLAKAAKTIPVIIMGKIISRTKYEYYEYVTAGILSIDRNIQRREIGYMSSNNSQEKLKRRYQAVYIKIFFVFSTRYHISVFP</sequence>
<reference evidence="8 9" key="1">
    <citation type="journal article" date="2024" name="BMC Genomics">
        <title>De novo assembly and annotation of Popillia japonica's genome with initial clues to its potential as an invasive pest.</title>
        <authorList>
            <person name="Cucini C."/>
            <person name="Boschi S."/>
            <person name="Funari R."/>
            <person name="Cardaioli E."/>
            <person name="Iannotti N."/>
            <person name="Marturano G."/>
            <person name="Paoli F."/>
            <person name="Bruttini M."/>
            <person name="Carapelli A."/>
            <person name="Frati F."/>
            <person name="Nardi F."/>
        </authorList>
    </citation>
    <scope>NUCLEOTIDE SEQUENCE [LARGE SCALE GENOMIC DNA]</scope>
    <source>
        <strain evidence="8">DMR45628</strain>
    </source>
</reference>
<evidence type="ECO:0000313" key="9">
    <source>
        <dbReference type="Proteomes" id="UP001458880"/>
    </source>
</evidence>
<dbReference type="Proteomes" id="UP001458880">
    <property type="component" value="Unassembled WGS sequence"/>
</dbReference>
<evidence type="ECO:0000256" key="6">
    <source>
        <dbReference type="ARBA" id="ARBA00023136"/>
    </source>
</evidence>
<dbReference type="GO" id="GO:0005789">
    <property type="term" value="C:endoplasmic reticulum membrane"/>
    <property type="evidence" value="ECO:0007669"/>
    <property type="project" value="TreeGrafter"/>
</dbReference>
<accession>A0AAW1KF20</accession>
<comment type="subcellular location">
    <subcellularLocation>
        <location evidence="1">Membrane</location>
        <topology evidence="1">Multi-pass membrane protein</topology>
    </subcellularLocation>
</comment>
<evidence type="ECO:0000256" key="1">
    <source>
        <dbReference type="ARBA" id="ARBA00004141"/>
    </source>
</evidence>
<comment type="similarity">
    <text evidence="2">Belongs to the nucleotide-sugar transporter family. SLC35B subfamily.</text>
</comment>
<keyword evidence="5" id="KW-1133">Transmembrane helix</keyword>
<keyword evidence="9" id="KW-1185">Reference proteome</keyword>
<keyword evidence="6" id="KW-0472">Membrane</keyword>
<name>A0AAW1KF20_POPJA</name>
<dbReference type="AlphaFoldDB" id="A0AAW1KF20"/>